<feature type="domain" description="TF-B3" evidence="6">
    <location>
        <begin position="91"/>
        <end position="184"/>
    </location>
</feature>
<dbReference type="Gene3D" id="2.40.330.10">
    <property type="entry name" value="DNA-binding pseudobarrel domain"/>
    <property type="match status" value="1"/>
</dbReference>
<evidence type="ECO:0000256" key="5">
    <source>
        <dbReference type="ARBA" id="ARBA00023242"/>
    </source>
</evidence>
<dbReference type="InterPro" id="IPR015300">
    <property type="entry name" value="DNA-bd_pseudobarrel_sf"/>
</dbReference>
<dbReference type="Gene3D" id="1.10.150.50">
    <property type="entry name" value="Transcription Factor, Ets-1"/>
    <property type="match status" value="1"/>
</dbReference>
<dbReference type="Pfam" id="PF00536">
    <property type="entry name" value="SAM_1"/>
    <property type="match status" value="1"/>
</dbReference>
<evidence type="ECO:0000256" key="1">
    <source>
        <dbReference type="ARBA" id="ARBA00004123"/>
    </source>
</evidence>
<dbReference type="PROSITE" id="PS50863">
    <property type="entry name" value="B3"/>
    <property type="match status" value="1"/>
</dbReference>
<dbReference type="SMART" id="SM01019">
    <property type="entry name" value="B3"/>
    <property type="match status" value="1"/>
</dbReference>
<dbReference type="Proteomes" id="UP000230069">
    <property type="component" value="Unassembled WGS sequence"/>
</dbReference>
<evidence type="ECO:0000256" key="4">
    <source>
        <dbReference type="ARBA" id="ARBA00023163"/>
    </source>
</evidence>
<evidence type="ECO:0000256" key="2">
    <source>
        <dbReference type="ARBA" id="ARBA00023015"/>
    </source>
</evidence>
<dbReference type="InterPro" id="IPR013761">
    <property type="entry name" value="SAM/pointed_sf"/>
</dbReference>
<dbReference type="CDD" id="cd10017">
    <property type="entry name" value="B3_DNA"/>
    <property type="match status" value="1"/>
</dbReference>
<dbReference type="AlphaFoldDB" id="A0A2G5F899"/>
<keyword evidence="4" id="KW-0804">Transcription</keyword>
<accession>A0A2G5F899</accession>
<dbReference type="InterPro" id="IPR001660">
    <property type="entry name" value="SAM"/>
</dbReference>
<dbReference type="EMBL" id="KZ305018">
    <property type="protein sequence ID" value="PIA64234.1"/>
    <property type="molecule type" value="Genomic_DNA"/>
</dbReference>
<dbReference type="GO" id="GO:0005634">
    <property type="term" value="C:nucleus"/>
    <property type="evidence" value="ECO:0007669"/>
    <property type="project" value="UniProtKB-SubCell"/>
</dbReference>
<evidence type="ECO:0000256" key="3">
    <source>
        <dbReference type="ARBA" id="ARBA00023125"/>
    </source>
</evidence>
<gene>
    <name evidence="7" type="ORF">AQUCO_00100015v1</name>
</gene>
<dbReference type="Pfam" id="PF02362">
    <property type="entry name" value="B3"/>
    <property type="match status" value="1"/>
</dbReference>
<dbReference type="SUPFAM" id="SSF101936">
    <property type="entry name" value="DNA-binding pseudobarrel domain"/>
    <property type="match status" value="1"/>
</dbReference>
<name>A0A2G5F899_AQUCA</name>
<dbReference type="PANTHER" id="PTHR31391:SF160">
    <property type="entry name" value="B3 DOMAIN-CONTAINING PROTEIN OS01G0723500-LIKE ISOFORM X1"/>
    <property type="match status" value="1"/>
</dbReference>
<evidence type="ECO:0000313" key="8">
    <source>
        <dbReference type="Proteomes" id="UP000230069"/>
    </source>
</evidence>
<evidence type="ECO:0000313" key="7">
    <source>
        <dbReference type="EMBL" id="PIA64234.1"/>
    </source>
</evidence>
<dbReference type="GO" id="GO:0003677">
    <property type="term" value="F:DNA binding"/>
    <property type="evidence" value="ECO:0007669"/>
    <property type="project" value="UniProtKB-KW"/>
</dbReference>
<dbReference type="OrthoDB" id="76949at2759"/>
<protein>
    <recommendedName>
        <fullName evidence="6">TF-B3 domain-containing protein</fullName>
    </recommendedName>
</protein>
<dbReference type="InterPro" id="IPR003340">
    <property type="entry name" value="B3_DNA-bd"/>
</dbReference>
<dbReference type="STRING" id="218851.A0A2G5F899"/>
<keyword evidence="5" id="KW-0539">Nucleus</keyword>
<dbReference type="InterPro" id="IPR044837">
    <property type="entry name" value="REM16-like"/>
</dbReference>
<keyword evidence="2" id="KW-0805">Transcription regulation</keyword>
<keyword evidence="3" id="KW-0238">DNA-binding</keyword>
<dbReference type="SMART" id="SM00454">
    <property type="entry name" value="SAM"/>
    <property type="match status" value="1"/>
</dbReference>
<keyword evidence="8" id="KW-1185">Reference proteome</keyword>
<sequence length="312" mass="36019">MKQQVEFLSKFQYHGMDFEYEKKPRRTVKEEGKLPGTNGMYFKHFTAVEKKNKKPQIFTAKAEMEDIVEVIDLEEDEEDVTMEADQVYPKFVAEMKDSNVGYPFQLNVPIAFSRLNLPCFSTDITIQNLKGNIWKIRFYCDSGMHMFTNGWKVFALDNALRKGDHCEFELVDECKMLCQIFRVDRPKRSLEDSENTSTTRGWTIYEESTTKRDLSPKNKNKKARTLAPEVTDTSSCVDKLKSTRHVSDQVDSVDSFLESMGLEKYLSTFKAEEIDMTALKFMDEDDFKSLCIPMGPRKKILAALDSKAKALS</sequence>
<proteinExistence type="predicted"/>
<dbReference type="SUPFAM" id="SSF47769">
    <property type="entry name" value="SAM/Pointed domain"/>
    <property type="match status" value="1"/>
</dbReference>
<dbReference type="PANTHER" id="PTHR31391">
    <property type="entry name" value="B3 DOMAIN-CONTAINING PROTEIN OS11G0197600-RELATED"/>
    <property type="match status" value="1"/>
</dbReference>
<dbReference type="InParanoid" id="A0A2G5F899"/>
<reference evidence="7 8" key="1">
    <citation type="submission" date="2017-09" db="EMBL/GenBank/DDBJ databases">
        <title>WGS assembly of Aquilegia coerulea Goldsmith.</title>
        <authorList>
            <person name="Hodges S."/>
            <person name="Kramer E."/>
            <person name="Nordborg M."/>
            <person name="Tomkins J."/>
            <person name="Borevitz J."/>
            <person name="Derieg N."/>
            <person name="Yan J."/>
            <person name="Mihaltcheva S."/>
            <person name="Hayes R.D."/>
            <person name="Rokhsar D."/>
        </authorList>
    </citation>
    <scope>NUCLEOTIDE SEQUENCE [LARGE SCALE GENOMIC DNA]</scope>
    <source>
        <strain evidence="8">cv. Goldsmith</strain>
    </source>
</reference>
<organism evidence="7 8">
    <name type="scientific">Aquilegia coerulea</name>
    <name type="common">Rocky mountain columbine</name>
    <dbReference type="NCBI Taxonomy" id="218851"/>
    <lineage>
        <taxon>Eukaryota</taxon>
        <taxon>Viridiplantae</taxon>
        <taxon>Streptophyta</taxon>
        <taxon>Embryophyta</taxon>
        <taxon>Tracheophyta</taxon>
        <taxon>Spermatophyta</taxon>
        <taxon>Magnoliopsida</taxon>
        <taxon>Ranunculales</taxon>
        <taxon>Ranunculaceae</taxon>
        <taxon>Thalictroideae</taxon>
        <taxon>Aquilegia</taxon>
    </lineage>
</organism>
<evidence type="ECO:0000259" key="6">
    <source>
        <dbReference type="PROSITE" id="PS50863"/>
    </source>
</evidence>
<comment type="subcellular location">
    <subcellularLocation>
        <location evidence="1">Nucleus</location>
    </subcellularLocation>
</comment>